<proteinExistence type="predicted"/>
<name>A0ABS2HE66_9VIBR</name>
<feature type="signal peptide" evidence="2">
    <location>
        <begin position="1"/>
        <end position="19"/>
    </location>
</feature>
<evidence type="ECO:0000313" key="4">
    <source>
        <dbReference type="EMBL" id="MBM7035878.1"/>
    </source>
</evidence>
<accession>A0ABS2HE66</accession>
<dbReference type="Pfam" id="PF13505">
    <property type="entry name" value="OMP_b-brl"/>
    <property type="match status" value="1"/>
</dbReference>
<dbReference type="InterPro" id="IPR011250">
    <property type="entry name" value="OMP/PagP_B-barrel"/>
</dbReference>
<evidence type="ECO:0000313" key="5">
    <source>
        <dbReference type="Proteomes" id="UP000809621"/>
    </source>
</evidence>
<dbReference type="SUPFAM" id="SSF56925">
    <property type="entry name" value="OMPA-like"/>
    <property type="match status" value="1"/>
</dbReference>
<feature type="chain" id="PRO_5046777488" evidence="2">
    <location>
        <begin position="20"/>
        <end position="161"/>
    </location>
</feature>
<keyword evidence="5" id="KW-1185">Reference proteome</keyword>
<dbReference type="RefSeq" id="WP_205157498.1">
    <property type="nucleotide sequence ID" value="NZ_JAFEUM010000002.1"/>
</dbReference>
<evidence type="ECO:0000256" key="2">
    <source>
        <dbReference type="SAM" id="SignalP"/>
    </source>
</evidence>
<organism evidence="4 5">
    <name type="scientific">Vibrio ulleungensis</name>
    <dbReference type="NCBI Taxonomy" id="2807619"/>
    <lineage>
        <taxon>Bacteria</taxon>
        <taxon>Pseudomonadati</taxon>
        <taxon>Pseudomonadota</taxon>
        <taxon>Gammaproteobacteria</taxon>
        <taxon>Vibrionales</taxon>
        <taxon>Vibrionaceae</taxon>
        <taxon>Vibrio</taxon>
    </lineage>
</organism>
<comment type="caution">
    <text evidence="4">The sequence shown here is derived from an EMBL/GenBank/DDBJ whole genome shotgun (WGS) entry which is preliminary data.</text>
</comment>
<gene>
    <name evidence="4" type="ORF">JQC93_05605</name>
</gene>
<protein>
    <submittedName>
        <fullName evidence="4">Outer membrane beta-barrel protein</fullName>
    </submittedName>
</protein>
<dbReference type="Gene3D" id="2.40.160.20">
    <property type="match status" value="1"/>
</dbReference>
<sequence>MKKTLLALALVGTSTFAMADAWLYGGANIGQAGFDSDSATTTGLHIGTGILPIIGIEAGYQNHGSAGFSDFDVDSSSSLYLAIKPSIDFGPLHVYGRLGAHTYDLAGATGFSDEDGYDIMYGVGAEYFVFSMVSIGAGYQNFAMGDRNVDSFTLNATIHIF</sequence>
<dbReference type="InterPro" id="IPR027385">
    <property type="entry name" value="Beta-barrel_OMP"/>
</dbReference>
<evidence type="ECO:0000259" key="3">
    <source>
        <dbReference type="Pfam" id="PF13505"/>
    </source>
</evidence>
<reference evidence="4 5" key="1">
    <citation type="submission" date="2021-02" db="EMBL/GenBank/DDBJ databases">
        <authorList>
            <person name="Park J.-S."/>
        </authorList>
    </citation>
    <scope>NUCLEOTIDE SEQUENCE [LARGE SCALE GENOMIC DNA]</scope>
    <source>
        <strain evidence="4 5">188UL20-2</strain>
    </source>
</reference>
<feature type="domain" description="Outer membrane protein beta-barrel" evidence="3">
    <location>
        <begin position="5"/>
        <end position="157"/>
    </location>
</feature>
<dbReference type="EMBL" id="JAFEUM010000002">
    <property type="protein sequence ID" value="MBM7035878.1"/>
    <property type="molecule type" value="Genomic_DNA"/>
</dbReference>
<dbReference type="Proteomes" id="UP000809621">
    <property type="component" value="Unassembled WGS sequence"/>
</dbReference>
<evidence type="ECO:0000256" key="1">
    <source>
        <dbReference type="ARBA" id="ARBA00022729"/>
    </source>
</evidence>
<keyword evidence="1 2" id="KW-0732">Signal</keyword>